<proteinExistence type="predicted"/>
<name>A0A8X7XHQ9_POLSE</name>
<protein>
    <submittedName>
        <fullName evidence="3">ELMD3 protein</fullName>
    </submittedName>
</protein>
<evidence type="ECO:0000313" key="4">
    <source>
        <dbReference type="Proteomes" id="UP000886611"/>
    </source>
</evidence>
<reference evidence="3 4" key="1">
    <citation type="journal article" date="2021" name="Cell">
        <title>Tracing the genetic footprints of vertebrate landing in non-teleost ray-finned fishes.</title>
        <authorList>
            <person name="Bi X."/>
            <person name="Wang K."/>
            <person name="Yang L."/>
            <person name="Pan H."/>
            <person name="Jiang H."/>
            <person name="Wei Q."/>
            <person name="Fang M."/>
            <person name="Yu H."/>
            <person name="Zhu C."/>
            <person name="Cai Y."/>
            <person name="He Y."/>
            <person name="Gan X."/>
            <person name="Zeng H."/>
            <person name="Yu D."/>
            <person name="Zhu Y."/>
            <person name="Jiang H."/>
            <person name="Qiu Q."/>
            <person name="Yang H."/>
            <person name="Zhang Y.E."/>
            <person name="Wang W."/>
            <person name="Zhu M."/>
            <person name="He S."/>
            <person name="Zhang G."/>
        </authorList>
    </citation>
    <scope>NUCLEOTIDE SEQUENCE [LARGE SCALE GENOMIC DNA]</scope>
    <source>
        <strain evidence="3">Bchr_013</strain>
    </source>
</reference>
<organism evidence="3 4">
    <name type="scientific">Polypterus senegalus</name>
    <name type="common">Senegal bichir</name>
    <dbReference type="NCBI Taxonomy" id="55291"/>
    <lineage>
        <taxon>Eukaryota</taxon>
        <taxon>Metazoa</taxon>
        <taxon>Chordata</taxon>
        <taxon>Craniata</taxon>
        <taxon>Vertebrata</taxon>
        <taxon>Euteleostomi</taxon>
        <taxon>Actinopterygii</taxon>
        <taxon>Polypteriformes</taxon>
        <taxon>Polypteridae</taxon>
        <taxon>Polypterus</taxon>
    </lineage>
</organism>
<dbReference type="Proteomes" id="UP000886611">
    <property type="component" value="Unassembled WGS sequence"/>
</dbReference>
<dbReference type="EMBL" id="JAATIS010000220">
    <property type="protein sequence ID" value="KAG2468993.1"/>
    <property type="molecule type" value="Genomic_DNA"/>
</dbReference>
<comment type="caution">
    <text evidence="3">The sequence shown here is derived from an EMBL/GenBank/DDBJ whole genome shotgun (WGS) entry which is preliminary data.</text>
</comment>
<dbReference type="InterPro" id="IPR006816">
    <property type="entry name" value="ELMO_dom"/>
</dbReference>
<dbReference type="AlphaFoldDB" id="A0A8X7XHQ9"/>
<keyword evidence="4" id="KW-1185">Reference proteome</keyword>
<evidence type="ECO:0000256" key="1">
    <source>
        <dbReference type="SAM" id="MobiDB-lite"/>
    </source>
</evidence>
<gene>
    <name evidence="3" type="primary">Elmod3</name>
    <name evidence="3" type="ORF">GTO96_0004275</name>
</gene>
<feature type="non-terminal residue" evidence="3">
    <location>
        <position position="1"/>
    </location>
</feature>
<feature type="region of interest" description="Disordered" evidence="1">
    <location>
        <begin position="185"/>
        <end position="210"/>
    </location>
</feature>
<sequence length="233" mass="26820">MREHQLRHYRHLIRFPEGVLAHRILIVALGWTRPSGHPHNTWLQQTDGHFRRVGLDHVTAWEVANQDPELFRCVGNIQPTLRRRGLAAVAHFLFGPPRLHRELQEERDLVFTIAQCSLDNNQKIHIRVLQTIYKKLTGARFDCPRYGTHWEHLGFQEVESFAKKNPKQLLRRLESYLSEQKSGASALDVTSQSPSPNLRVGDPWLSSSSSSKDLKFIGVCELPPEMEGEARLI</sequence>
<dbReference type="Pfam" id="PF04727">
    <property type="entry name" value="ELMO_CED12"/>
    <property type="match status" value="1"/>
</dbReference>
<evidence type="ECO:0000259" key="2">
    <source>
        <dbReference type="Pfam" id="PF04727"/>
    </source>
</evidence>
<feature type="compositionally biased region" description="Polar residues" evidence="1">
    <location>
        <begin position="185"/>
        <end position="196"/>
    </location>
</feature>
<accession>A0A8X7XHQ9</accession>
<feature type="non-terminal residue" evidence="3">
    <location>
        <position position="233"/>
    </location>
</feature>
<evidence type="ECO:0000313" key="3">
    <source>
        <dbReference type="EMBL" id="KAG2468993.1"/>
    </source>
</evidence>
<feature type="domain" description="ELMO" evidence="2">
    <location>
        <begin position="110"/>
        <end position="157"/>
    </location>
</feature>